<keyword evidence="3" id="KW-1185">Reference proteome</keyword>
<proteinExistence type="predicted"/>
<organism evidence="2 3">
    <name type="scientific">Streptomyces decoyicus</name>
    <dbReference type="NCBI Taxonomy" id="249567"/>
    <lineage>
        <taxon>Bacteria</taxon>
        <taxon>Bacillati</taxon>
        <taxon>Actinomycetota</taxon>
        <taxon>Actinomycetes</taxon>
        <taxon>Kitasatosporales</taxon>
        <taxon>Streptomycetaceae</taxon>
        <taxon>Streptomyces</taxon>
    </lineage>
</organism>
<feature type="transmembrane region" description="Helical" evidence="1">
    <location>
        <begin position="130"/>
        <end position="151"/>
    </location>
</feature>
<reference evidence="2 3" key="1">
    <citation type="submission" date="2022-10" db="EMBL/GenBank/DDBJ databases">
        <title>The complete genomes of actinobacterial strains from the NBC collection.</title>
        <authorList>
            <person name="Joergensen T.S."/>
            <person name="Alvarez Arevalo M."/>
            <person name="Sterndorff E.B."/>
            <person name="Faurdal D."/>
            <person name="Vuksanovic O."/>
            <person name="Mourched A.-S."/>
            <person name="Charusanti P."/>
            <person name="Shaw S."/>
            <person name="Blin K."/>
            <person name="Weber T."/>
        </authorList>
    </citation>
    <scope>NUCLEOTIDE SEQUENCE [LARGE SCALE GENOMIC DNA]</scope>
    <source>
        <strain evidence="2 3">NBC 01774</strain>
    </source>
</reference>
<dbReference type="EMBL" id="CP109106">
    <property type="protein sequence ID" value="WSB68332.1"/>
    <property type="molecule type" value="Genomic_DNA"/>
</dbReference>
<keyword evidence="1" id="KW-1133">Transmembrane helix</keyword>
<dbReference type="RefSeq" id="WP_326617782.1">
    <property type="nucleotide sequence ID" value="NZ_CP109106.1"/>
</dbReference>
<name>A0ABZ1FDA9_9ACTN</name>
<sequence length="329" mass="34116">MKSVLRSTRPSTGPLRVRIAILPFVVVIMALGALYAGLAGRLPDPLATHFDGGRADGFSSAHGYLAGCLAVLLVLGVGSGLLVQLRVHTPEVPWLIATSYATAAGLGYVMCLMLLANVDVTDASAVRQPQWQMAVSLGVALLAGALGRLLAGAAPPPPRRARGATPRLDLPAGTTAGWSRTISSPPLVVLGVVLLGAGLLVGIFAGWLSSAGLLFGGAAVLPLASVRVTVDRHGLSLSPAFLPYRCRFRRIPLDRIAEAGSRRIACFAEFGGWGYRIRAGGSGLVLRSGEGIVVRLANGKEFVVTVDDAATAVALLNTYTDRARARQGG</sequence>
<keyword evidence="1" id="KW-0812">Transmembrane</keyword>
<keyword evidence="1" id="KW-0472">Membrane</keyword>
<accession>A0ABZ1FDA9</accession>
<feature type="transmembrane region" description="Helical" evidence="1">
    <location>
        <begin position="95"/>
        <end position="118"/>
    </location>
</feature>
<protein>
    <submittedName>
        <fullName evidence="2">DUF1648 domain-containing protein</fullName>
    </submittedName>
</protein>
<evidence type="ECO:0000313" key="2">
    <source>
        <dbReference type="EMBL" id="WSB68332.1"/>
    </source>
</evidence>
<gene>
    <name evidence="2" type="ORF">OG863_10380</name>
</gene>
<feature type="transmembrane region" description="Helical" evidence="1">
    <location>
        <begin position="187"/>
        <end position="207"/>
    </location>
</feature>
<evidence type="ECO:0000313" key="3">
    <source>
        <dbReference type="Proteomes" id="UP001344251"/>
    </source>
</evidence>
<feature type="transmembrane region" description="Helical" evidence="1">
    <location>
        <begin position="21"/>
        <end position="42"/>
    </location>
</feature>
<feature type="transmembrane region" description="Helical" evidence="1">
    <location>
        <begin position="62"/>
        <end position="83"/>
    </location>
</feature>
<dbReference type="Proteomes" id="UP001344251">
    <property type="component" value="Chromosome"/>
</dbReference>
<evidence type="ECO:0000256" key="1">
    <source>
        <dbReference type="SAM" id="Phobius"/>
    </source>
</evidence>